<feature type="transmembrane region" description="Helical" evidence="2">
    <location>
        <begin position="100"/>
        <end position="118"/>
    </location>
</feature>
<dbReference type="EMBL" id="CP129682">
    <property type="protein sequence ID" value="XDS48249.1"/>
    <property type="molecule type" value="Genomic_DNA"/>
</dbReference>
<evidence type="ECO:0000313" key="4">
    <source>
        <dbReference type="EMBL" id="XDS48249.1"/>
    </source>
</evidence>
<feature type="compositionally biased region" description="Polar residues" evidence="1">
    <location>
        <begin position="37"/>
        <end position="68"/>
    </location>
</feature>
<accession>A0AB39UE69</accession>
<evidence type="ECO:0008006" key="6">
    <source>
        <dbReference type="Google" id="ProtNLM"/>
    </source>
</evidence>
<sequence>MTQQNSPYENGDAPDRPVSMHAASMDTPNERPKDATPQPNGQQFNAPGPNFNRTGAPSPMMNQPNAQPYNRQPNMAPMNAAGYPYPQNVNLNQGKSAAKGFAIAGFILALIGLFVVVWQYSRFVSPFGTVGLVLSVVGILIQDKGEERSRATYVFAVVGVIVSILVIVMNLLMGIFDYQPSLY</sequence>
<name>A0AB39UE69_9BIFI</name>
<feature type="region of interest" description="Disordered" evidence="1">
    <location>
        <begin position="1"/>
        <end position="68"/>
    </location>
</feature>
<dbReference type="EMBL" id="CP129675">
    <property type="protein sequence ID" value="XDS47045.1"/>
    <property type="molecule type" value="Genomic_DNA"/>
</dbReference>
<evidence type="ECO:0000256" key="1">
    <source>
        <dbReference type="SAM" id="MobiDB-lite"/>
    </source>
</evidence>
<evidence type="ECO:0000256" key="2">
    <source>
        <dbReference type="SAM" id="Phobius"/>
    </source>
</evidence>
<keyword evidence="2" id="KW-0472">Membrane</keyword>
<evidence type="ECO:0000313" key="3">
    <source>
        <dbReference type="EMBL" id="XDS47045.1"/>
    </source>
</evidence>
<dbReference type="AlphaFoldDB" id="A0AB39UE69"/>
<keyword evidence="2" id="KW-1133">Transmembrane helix</keyword>
<dbReference type="EMBL" id="CP129683">
    <property type="protein sequence ID" value="XDS51318.1"/>
    <property type="molecule type" value="Genomic_DNA"/>
</dbReference>
<dbReference type="KEGG" id="bfk:QN062_03885"/>
<dbReference type="RefSeq" id="WP_369342282.1">
    <property type="nucleotide sequence ID" value="NZ_CP129675.1"/>
</dbReference>
<organism evidence="3">
    <name type="scientific">Bifidobacterium fermentum</name>
    <dbReference type="NCBI Taxonomy" id="3059035"/>
    <lineage>
        <taxon>Bacteria</taxon>
        <taxon>Bacillati</taxon>
        <taxon>Actinomycetota</taxon>
        <taxon>Actinomycetes</taxon>
        <taxon>Bifidobacteriales</taxon>
        <taxon>Bifidobacteriaceae</taxon>
        <taxon>Bifidobacterium</taxon>
    </lineage>
</organism>
<evidence type="ECO:0000313" key="5">
    <source>
        <dbReference type="EMBL" id="XDS51318.1"/>
    </source>
</evidence>
<proteinExistence type="predicted"/>
<gene>
    <name evidence="5" type="ORF">QN062_03885</name>
    <name evidence="4" type="ORF">QN216_07900</name>
    <name evidence="3" type="ORF">QN217_02560</name>
</gene>
<protein>
    <recommendedName>
        <fullName evidence="6">DUF4190 domain-containing protein</fullName>
    </recommendedName>
</protein>
<feature type="transmembrane region" description="Helical" evidence="2">
    <location>
        <begin position="153"/>
        <end position="176"/>
    </location>
</feature>
<keyword evidence="2" id="KW-0812">Transmembrane</keyword>
<feature type="transmembrane region" description="Helical" evidence="2">
    <location>
        <begin position="124"/>
        <end position="141"/>
    </location>
</feature>
<reference evidence="3" key="1">
    <citation type="submission" date="2023-07" db="EMBL/GenBank/DDBJ databases">
        <title>Bifidobacterium aquikefiriaerophilum sp. nov. and Bifidobacterium eccum sp. nov., isolated from water kefir.</title>
        <authorList>
            <person name="Breselge S."/>
            <person name="Bellassi P."/>
            <person name="Barcenilla C."/>
            <person name="Alvarez-Ordonez A."/>
            <person name="Morelli L."/>
            <person name="Cotter P.D."/>
        </authorList>
    </citation>
    <scope>NUCLEOTIDE SEQUENCE</scope>
    <source>
        <strain evidence="5">WK012_4_13</strain>
        <strain evidence="4">WK013_4_14</strain>
        <strain evidence="3">WK048_4_13</strain>
    </source>
</reference>